<name>A0A0E3M9I2_CLOSL</name>
<dbReference type="Proteomes" id="UP000033115">
    <property type="component" value="Chromosome"/>
</dbReference>
<proteinExistence type="inferred from homology"/>
<dbReference type="SUPFAM" id="SSF103190">
    <property type="entry name" value="Sensory domain-like"/>
    <property type="match status" value="1"/>
</dbReference>
<dbReference type="SUPFAM" id="SSF58104">
    <property type="entry name" value="Methyl-accepting chemotaxis protein (MCP) signaling domain"/>
    <property type="match status" value="1"/>
</dbReference>
<dbReference type="Gene3D" id="1.10.287.950">
    <property type="entry name" value="Methyl-accepting chemotaxis protein"/>
    <property type="match status" value="1"/>
</dbReference>
<dbReference type="InterPro" id="IPR003660">
    <property type="entry name" value="HAMP_dom"/>
</dbReference>
<keyword evidence="6 8" id="KW-0807">Transducer</keyword>
<dbReference type="KEGG" id="csq:CSCA_2522"/>
<feature type="coiled-coil region" evidence="9">
    <location>
        <begin position="280"/>
        <end position="335"/>
    </location>
</feature>
<dbReference type="PROSITE" id="PS50111">
    <property type="entry name" value="CHEMOTAXIS_TRANSDUC_2"/>
    <property type="match status" value="1"/>
</dbReference>
<protein>
    <submittedName>
        <fullName evidence="13">Methyl-accepting chemotaxis sensory transducer</fullName>
    </submittedName>
</protein>
<keyword evidence="14" id="KW-1185">Reference proteome</keyword>
<evidence type="ECO:0000256" key="3">
    <source>
        <dbReference type="ARBA" id="ARBA00022692"/>
    </source>
</evidence>
<evidence type="ECO:0000256" key="8">
    <source>
        <dbReference type="PROSITE-ProRule" id="PRU00284"/>
    </source>
</evidence>
<dbReference type="GO" id="GO:0007165">
    <property type="term" value="P:signal transduction"/>
    <property type="evidence" value="ECO:0007669"/>
    <property type="project" value="UniProtKB-KW"/>
</dbReference>
<dbReference type="PANTHER" id="PTHR32089:SF112">
    <property type="entry name" value="LYSOZYME-LIKE PROTEIN-RELATED"/>
    <property type="match status" value="1"/>
</dbReference>
<dbReference type="RefSeq" id="WP_029161748.1">
    <property type="nucleotide sequence ID" value="NZ_CP009933.1"/>
</dbReference>
<evidence type="ECO:0000256" key="10">
    <source>
        <dbReference type="SAM" id="Phobius"/>
    </source>
</evidence>
<keyword evidence="5 10" id="KW-0472">Membrane</keyword>
<evidence type="ECO:0000256" key="6">
    <source>
        <dbReference type="ARBA" id="ARBA00023224"/>
    </source>
</evidence>
<dbReference type="InterPro" id="IPR029151">
    <property type="entry name" value="Sensor-like_sf"/>
</dbReference>
<feature type="domain" description="HAMP" evidence="12">
    <location>
        <begin position="208"/>
        <end position="260"/>
    </location>
</feature>
<dbReference type="PROSITE" id="PS50885">
    <property type="entry name" value="HAMP"/>
    <property type="match status" value="1"/>
</dbReference>
<evidence type="ECO:0000256" key="5">
    <source>
        <dbReference type="ARBA" id="ARBA00023136"/>
    </source>
</evidence>
<dbReference type="HOGENOM" id="CLU_000445_107_19_9"/>
<sequence>MNRIIKFKFKGKIISIITLMLLFLAAAILSIVYYKINAIVEENVTSQLKISNNSGYRILNEKYQGDWKIEGGNLIKGKKILNQDTELVDNIKTDTNSICTIFLNDTRVSTNVMIDGKRAVGTKMSEKVAEVVLKQGKSYEGDAVVVGNVYQTKYTPIKNSSGKVVGAFFVGVKKDNIISQIRNIMTIIILVSLGAIALGIIIATIMVKRISKNINEIQEFLQNISNGDLKSICYINSNDETKEIAQHLNNTVVTFKKMIENVMEESENIKSVVDDVSIKVDGLNSNIEDVSEDAEELSAGMEQTSASSQEMNTTAQEIERSIESIAKNSQNAVNEVLAISKRAVYTKETVNDAQRKASDVFFKTKEELEKAIDNSKIVEQINVLSESIIQITSQTNMLALNAAIEAASAGEAGRGFSVVAEEIRKLAEQSKNTVMQIQSVTEKVTSSVNELSNSSNKLLDFVSNDVQNDYKMLLDVADKYSEDAKFVDKLIKNFNITSGELLLRIKDVLRSIDAMSKLSDEGVNSTTDIAQKVMDITLKSNDIFKLTKKSKNSSEKLKEQISQFKI</sequence>
<evidence type="ECO:0000256" key="9">
    <source>
        <dbReference type="SAM" id="Coils"/>
    </source>
</evidence>
<evidence type="ECO:0000313" key="13">
    <source>
        <dbReference type="EMBL" id="AKA69647.1"/>
    </source>
</evidence>
<comment type="similarity">
    <text evidence="7">Belongs to the methyl-accepting chemotaxis (MCP) protein family.</text>
</comment>
<dbReference type="AlphaFoldDB" id="A0A0E3M9I2"/>
<evidence type="ECO:0000256" key="1">
    <source>
        <dbReference type="ARBA" id="ARBA00004651"/>
    </source>
</evidence>
<dbReference type="Pfam" id="PF17202">
    <property type="entry name" value="sCache_3_3"/>
    <property type="match status" value="1"/>
</dbReference>
<evidence type="ECO:0000259" key="12">
    <source>
        <dbReference type="PROSITE" id="PS50885"/>
    </source>
</evidence>
<dbReference type="PANTHER" id="PTHR32089">
    <property type="entry name" value="METHYL-ACCEPTING CHEMOTAXIS PROTEIN MCPB"/>
    <property type="match status" value="1"/>
</dbReference>
<dbReference type="InterPro" id="IPR033463">
    <property type="entry name" value="sCache_3"/>
</dbReference>
<reference evidence="13 14" key="1">
    <citation type="journal article" date="2015" name="J. Biotechnol.">
        <title>Complete genome sequence of a malodorant-producing acetogen, Clostridium scatologenes ATCC 25775(T).</title>
        <authorList>
            <person name="Zhu Z."/>
            <person name="Guo T."/>
            <person name="Zheng H."/>
            <person name="Song T."/>
            <person name="Ouyang P."/>
            <person name="Xie J."/>
        </authorList>
    </citation>
    <scope>NUCLEOTIDE SEQUENCE [LARGE SCALE GENOMIC DNA]</scope>
    <source>
        <strain evidence="13 14">ATCC 25775</strain>
    </source>
</reference>
<evidence type="ECO:0000313" key="14">
    <source>
        <dbReference type="Proteomes" id="UP000033115"/>
    </source>
</evidence>
<keyword evidence="9" id="KW-0175">Coiled coil</keyword>
<organism evidence="13 14">
    <name type="scientific">Clostridium scatologenes</name>
    <dbReference type="NCBI Taxonomy" id="1548"/>
    <lineage>
        <taxon>Bacteria</taxon>
        <taxon>Bacillati</taxon>
        <taxon>Bacillota</taxon>
        <taxon>Clostridia</taxon>
        <taxon>Eubacteriales</taxon>
        <taxon>Clostridiaceae</taxon>
        <taxon>Clostridium</taxon>
    </lineage>
</organism>
<evidence type="ECO:0000259" key="11">
    <source>
        <dbReference type="PROSITE" id="PS50111"/>
    </source>
</evidence>
<feature type="transmembrane region" description="Helical" evidence="10">
    <location>
        <begin position="12"/>
        <end position="34"/>
    </location>
</feature>
<evidence type="ECO:0000256" key="4">
    <source>
        <dbReference type="ARBA" id="ARBA00022989"/>
    </source>
</evidence>
<feature type="domain" description="Methyl-accepting transducer" evidence="11">
    <location>
        <begin position="279"/>
        <end position="530"/>
    </location>
</feature>
<dbReference type="EMBL" id="CP009933">
    <property type="protein sequence ID" value="AKA69647.1"/>
    <property type="molecule type" value="Genomic_DNA"/>
</dbReference>
<evidence type="ECO:0000256" key="7">
    <source>
        <dbReference type="ARBA" id="ARBA00029447"/>
    </source>
</evidence>
<evidence type="ECO:0000256" key="2">
    <source>
        <dbReference type="ARBA" id="ARBA00022475"/>
    </source>
</evidence>
<gene>
    <name evidence="13" type="ORF">CSCA_2522</name>
</gene>
<dbReference type="GO" id="GO:0005886">
    <property type="term" value="C:plasma membrane"/>
    <property type="evidence" value="ECO:0007669"/>
    <property type="project" value="UniProtKB-SubCell"/>
</dbReference>
<dbReference type="STRING" id="1548.CSCA_2522"/>
<keyword evidence="3 10" id="KW-0812">Transmembrane</keyword>
<comment type="subcellular location">
    <subcellularLocation>
        <location evidence="1">Cell membrane</location>
        <topology evidence="1">Multi-pass membrane protein</topology>
    </subcellularLocation>
</comment>
<keyword evidence="4 10" id="KW-1133">Transmembrane helix</keyword>
<accession>A0A0E3M9I2</accession>
<dbReference type="Pfam" id="PF00015">
    <property type="entry name" value="MCPsignal"/>
    <property type="match status" value="1"/>
</dbReference>
<feature type="transmembrane region" description="Helical" evidence="10">
    <location>
        <begin position="184"/>
        <end position="207"/>
    </location>
</feature>
<keyword evidence="2" id="KW-1003">Cell membrane</keyword>
<dbReference type="InterPro" id="IPR004089">
    <property type="entry name" value="MCPsignal_dom"/>
</dbReference>
<dbReference type="SMART" id="SM00283">
    <property type="entry name" value="MA"/>
    <property type="match status" value="1"/>
</dbReference>